<comment type="caution">
    <text evidence="1">The sequence shown here is derived from an EMBL/GenBank/DDBJ whole genome shotgun (WGS) entry which is preliminary data.</text>
</comment>
<gene>
    <name evidence="1" type="ORF">LCGC14_1432460</name>
</gene>
<sequence>MKRQYFCQSARNDSLVVRGAGNEEGAPLIFRCHGTLGSSVDVYLNSAQVCNLIDLLQTWVKDETPVALWEDVE</sequence>
<name>A0A0F9JNL7_9ZZZZ</name>
<reference evidence="1" key="1">
    <citation type="journal article" date="2015" name="Nature">
        <title>Complex archaea that bridge the gap between prokaryotes and eukaryotes.</title>
        <authorList>
            <person name="Spang A."/>
            <person name="Saw J.H."/>
            <person name="Jorgensen S.L."/>
            <person name="Zaremba-Niedzwiedzka K."/>
            <person name="Martijn J."/>
            <person name="Lind A.E."/>
            <person name="van Eijk R."/>
            <person name="Schleper C."/>
            <person name="Guy L."/>
            <person name="Ettema T.J."/>
        </authorList>
    </citation>
    <scope>NUCLEOTIDE SEQUENCE</scope>
</reference>
<evidence type="ECO:0000313" key="1">
    <source>
        <dbReference type="EMBL" id="KKM71263.1"/>
    </source>
</evidence>
<proteinExistence type="predicted"/>
<protein>
    <submittedName>
        <fullName evidence="1">Uncharacterized protein</fullName>
    </submittedName>
</protein>
<accession>A0A0F9JNL7</accession>
<dbReference type="EMBL" id="LAZR01009673">
    <property type="protein sequence ID" value="KKM71263.1"/>
    <property type="molecule type" value="Genomic_DNA"/>
</dbReference>
<organism evidence="1">
    <name type="scientific">marine sediment metagenome</name>
    <dbReference type="NCBI Taxonomy" id="412755"/>
    <lineage>
        <taxon>unclassified sequences</taxon>
        <taxon>metagenomes</taxon>
        <taxon>ecological metagenomes</taxon>
    </lineage>
</organism>
<dbReference type="AlphaFoldDB" id="A0A0F9JNL7"/>